<dbReference type="Proteomes" id="UP000829069">
    <property type="component" value="Chromosome"/>
</dbReference>
<feature type="domain" description="Putative Flp pilus-assembly TadG-like N-terminal" evidence="1">
    <location>
        <begin position="2"/>
        <end position="45"/>
    </location>
</feature>
<evidence type="ECO:0000259" key="1">
    <source>
        <dbReference type="Pfam" id="PF13400"/>
    </source>
</evidence>
<sequence>MLVLLIGFVLLSLLILTVVMGASTVYVERKKLLSVADGAALAAADTFALADVEADSGAPVPSLDSGSVRGSVLRYLSETDAYGRFDQLTVGGGTGSPERRTAHVELSAVVRPPLVNFLVPAGIPVTVSSDARSELRR</sequence>
<organism evidence="2 3">
    <name type="scientific">Arthrobacter sulfonylureivorans</name>
    <dbReference type="NCBI Taxonomy" id="2486855"/>
    <lineage>
        <taxon>Bacteria</taxon>
        <taxon>Bacillati</taxon>
        <taxon>Actinomycetota</taxon>
        <taxon>Actinomycetes</taxon>
        <taxon>Micrococcales</taxon>
        <taxon>Micrococcaceae</taxon>
        <taxon>Arthrobacter</taxon>
    </lineage>
</organism>
<gene>
    <name evidence="2" type="ORF">MNQ99_07225</name>
</gene>
<name>A0ABY3W9X3_9MICC</name>
<dbReference type="InterPro" id="IPR028087">
    <property type="entry name" value="Tad_N"/>
</dbReference>
<evidence type="ECO:0000313" key="3">
    <source>
        <dbReference type="Proteomes" id="UP000829069"/>
    </source>
</evidence>
<keyword evidence="3" id="KW-1185">Reference proteome</keyword>
<proteinExistence type="predicted"/>
<dbReference type="EMBL" id="CP093326">
    <property type="protein sequence ID" value="UNK47125.1"/>
    <property type="molecule type" value="Genomic_DNA"/>
</dbReference>
<protein>
    <submittedName>
        <fullName evidence="2">Pilus assembly protein TadG-related protein</fullName>
    </submittedName>
</protein>
<dbReference type="Pfam" id="PF13400">
    <property type="entry name" value="Tad"/>
    <property type="match status" value="1"/>
</dbReference>
<evidence type="ECO:0000313" key="2">
    <source>
        <dbReference type="EMBL" id="UNK47125.1"/>
    </source>
</evidence>
<reference evidence="2 3" key="1">
    <citation type="submission" date="2022-03" db="EMBL/GenBank/DDBJ databases">
        <title>Isotopic signatures of nitrous oxide derived from detoxification processes.</title>
        <authorList>
            <person name="Behrendt U."/>
            <person name="Buchen C."/>
            <person name="Well R."/>
            <person name="Ulrich A."/>
            <person name="Rohe L."/>
            <person name="Kolb S."/>
            <person name="Schloter M."/>
            <person name="Horn M.A."/>
            <person name="Augustin J."/>
        </authorList>
    </citation>
    <scope>NUCLEOTIDE SEQUENCE [LARGE SCALE GENOMIC DNA]</scope>
    <source>
        <strain evidence="2 3">S4-C24</strain>
    </source>
</reference>
<dbReference type="RefSeq" id="WP_241914955.1">
    <property type="nucleotide sequence ID" value="NZ_CP093326.1"/>
</dbReference>
<accession>A0ABY3W9X3</accession>